<dbReference type="Gene3D" id="3.30.70.270">
    <property type="match status" value="1"/>
</dbReference>
<dbReference type="Pfam" id="PF00078">
    <property type="entry name" value="RVT_1"/>
    <property type="match status" value="1"/>
</dbReference>
<dbReference type="InterPro" id="IPR000477">
    <property type="entry name" value="RT_dom"/>
</dbReference>
<dbReference type="InterPro" id="IPR040676">
    <property type="entry name" value="DUF5641"/>
</dbReference>
<dbReference type="InterPro" id="IPR043502">
    <property type="entry name" value="DNA/RNA_pol_sf"/>
</dbReference>
<sequence>MRVVFDCSHEFNGTSLNQKLMQGPDFTNNIVGVLLRFRQEKICITGDVEKMYYQVRIPAEQSDFMRFFWTNEKFEVIQCRLKVHVFGAKSSPSVANYALRKTAELTDDTDIKTCINRNFYVDDLLISSPSEDVSLRRLQEIKTTLAQRGFRLTGFSSNSKGILEKIDAEDLSSKLKSIDFYDENLPLERALGIIWKTNEDFFGYKFQPDASTLTRRDILRFVASIYDPLGLISPAVILGRKIFQETCRLRLGWDEELPLELKATWKKWMKSLETLSTYEIPRCLKPKHTNEEVVSTQLHIFCDGSETAYGAMAYFVAPIHSTDSELRNETKTLVMKSSNDPLGLLLDSTSSWYKLKLRVAWLRKFLHFIMGKNPGNKISTNDVKDAEIAILLYVQRTCIPEYKICASGELDRKNPLNKLDLFFDDDGLLRVGGRLKNSDNHFEMNHPILLPKSSNVTNILIREAHRLQSDDPNDLEAITPNHLILLNPGRNLPPGIFKPSDNYATRRWRQIQYLADLFWTRWKTEYLPSLQQRQKWVTNQRPHQPGDLVLVVDVNLPRNQWPLGRVTEAIR</sequence>
<dbReference type="Proteomes" id="UP000711488">
    <property type="component" value="Unassembled WGS sequence"/>
</dbReference>
<comment type="caution">
    <text evidence="3">The sequence shown here is derived from an EMBL/GenBank/DDBJ whole genome shotgun (WGS) entry which is preliminary data.</text>
</comment>
<dbReference type="InterPro" id="IPR008042">
    <property type="entry name" value="Retrotrans_Pao"/>
</dbReference>
<dbReference type="EMBL" id="JQDR03003350">
    <property type="protein sequence ID" value="KAA0202578.1"/>
    <property type="molecule type" value="Genomic_DNA"/>
</dbReference>
<protein>
    <submittedName>
        <fullName evidence="3">Uncharacterized protein</fullName>
    </submittedName>
</protein>
<dbReference type="GO" id="GO:0071897">
    <property type="term" value="P:DNA biosynthetic process"/>
    <property type="evidence" value="ECO:0007669"/>
    <property type="project" value="UniProtKB-ARBA"/>
</dbReference>
<name>A0A6A0H9X9_HYAAZ</name>
<reference evidence="3" key="3">
    <citation type="submission" date="2019-06" db="EMBL/GenBank/DDBJ databases">
        <authorList>
            <person name="Poynton C."/>
            <person name="Hasenbein S."/>
            <person name="Benoit J.B."/>
            <person name="Sepulveda M.S."/>
            <person name="Poelchau M.F."/>
            <person name="Murali S.C."/>
            <person name="Chen S."/>
            <person name="Glastad K.M."/>
            <person name="Werren J.H."/>
            <person name="Vineis J.H."/>
            <person name="Bowen J.L."/>
            <person name="Friedrich M."/>
            <person name="Jones J."/>
            <person name="Robertson H.M."/>
            <person name="Feyereisen R."/>
            <person name="Mechler-Hickson A."/>
            <person name="Mathers N."/>
            <person name="Lee C.E."/>
            <person name="Colbourne J.K."/>
            <person name="Biales A."/>
            <person name="Johnston J.S."/>
            <person name="Wellborn G.A."/>
            <person name="Rosendale A.J."/>
            <person name="Cridge A.G."/>
            <person name="Munoz-Torres M.C."/>
            <person name="Bain P.A."/>
            <person name="Manny A.R."/>
            <person name="Major K.M."/>
            <person name="Lambert F.N."/>
            <person name="Vulpe C.D."/>
            <person name="Tuck P."/>
            <person name="Blalock B.J."/>
            <person name="Lin Y.-Y."/>
            <person name="Smith M.E."/>
            <person name="Ochoa-Acuna H."/>
            <person name="Chen M.-J.M."/>
            <person name="Childers C.P."/>
            <person name="Qu J."/>
            <person name="Dugan S."/>
            <person name="Lee S.L."/>
            <person name="Chao H."/>
            <person name="Dinh H."/>
            <person name="Han Y."/>
            <person name="Doddapaneni H."/>
            <person name="Worley K.C."/>
            <person name="Muzny D.M."/>
            <person name="Gibbs R.A."/>
            <person name="Richards S."/>
        </authorList>
    </citation>
    <scope>NUCLEOTIDE SEQUENCE</scope>
    <source>
        <strain evidence="3">HAZT.00-mixed</strain>
        <tissue evidence="3">Whole organism</tissue>
    </source>
</reference>
<evidence type="ECO:0000259" key="2">
    <source>
        <dbReference type="Pfam" id="PF18701"/>
    </source>
</evidence>
<evidence type="ECO:0000313" key="3">
    <source>
        <dbReference type="EMBL" id="KAA0202578.1"/>
    </source>
</evidence>
<dbReference type="Pfam" id="PF18701">
    <property type="entry name" value="DUF5641"/>
    <property type="match status" value="1"/>
</dbReference>
<accession>A0A6A0H9X9</accession>
<proteinExistence type="predicted"/>
<feature type="domain" description="DUF5641" evidence="2">
    <location>
        <begin position="506"/>
        <end position="568"/>
    </location>
</feature>
<reference evidence="3" key="2">
    <citation type="journal article" date="2018" name="Environ. Sci. Technol.">
        <title>The Toxicogenome of Hyalella azteca: A Model for Sediment Ecotoxicology and Evolutionary Toxicology.</title>
        <authorList>
            <person name="Poynton H.C."/>
            <person name="Hasenbein S."/>
            <person name="Benoit J.B."/>
            <person name="Sepulveda M.S."/>
            <person name="Poelchau M.F."/>
            <person name="Hughes D.S.T."/>
            <person name="Murali S.C."/>
            <person name="Chen S."/>
            <person name="Glastad K.M."/>
            <person name="Goodisman M.A.D."/>
            <person name="Werren J.H."/>
            <person name="Vineis J.H."/>
            <person name="Bowen J.L."/>
            <person name="Friedrich M."/>
            <person name="Jones J."/>
            <person name="Robertson H.M."/>
            <person name="Feyereisen R."/>
            <person name="Mechler-Hickson A."/>
            <person name="Mathers N."/>
            <person name="Lee C.E."/>
            <person name="Colbourne J.K."/>
            <person name="Biales A."/>
            <person name="Johnston J.S."/>
            <person name="Wellborn G.A."/>
            <person name="Rosendale A.J."/>
            <person name="Cridge A.G."/>
            <person name="Munoz-Torres M.C."/>
            <person name="Bain P.A."/>
            <person name="Manny A.R."/>
            <person name="Major K.M."/>
            <person name="Lambert F.N."/>
            <person name="Vulpe C.D."/>
            <person name="Tuck P."/>
            <person name="Blalock B.J."/>
            <person name="Lin Y.Y."/>
            <person name="Smith M.E."/>
            <person name="Ochoa-Acuna H."/>
            <person name="Chen M.M."/>
            <person name="Childers C.P."/>
            <person name="Qu J."/>
            <person name="Dugan S."/>
            <person name="Lee S.L."/>
            <person name="Chao H."/>
            <person name="Dinh H."/>
            <person name="Han Y."/>
            <person name="Doddapaneni H."/>
            <person name="Worley K.C."/>
            <person name="Muzny D.M."/>
            <person name="Gibbs R.A."/>
            <person name="Richards S."/>
        </authorList>
    </citation>
    <scope>NUCLEOTIDE SEQUENCE</scope>
    <source>
        <strain evidence="3">HAZT.00-mixed</strain>
        <tissue evidence="3">Whole organism</tissue>
    </source>
</reference>
<dbReference type="InterPro" id="IPR043128">
    <property type="entry name" value="Rev_trsase/Diguanyl_cyclase"/>
</dbReference>
<dbReference type="Pfam" id="PF05380">
    <property type="entry name" value="Peptidase_A17"/>
    <property type="match status" value="1"/>
</dbReference>
<feature type="domain" description="Reverse transcriptase" evidence="1">
    <location>
        <begin position="36"/>
        <end position="152"/>
    </location>
</feature>
<feature type="non-terminal residue" evidence="3">
    <location>
        <position position="571"/>
    </location>
</feature>
<dbReference type="AlphaFoldDB" id="A0A6A0H9X9"/>
<organism evidence="3">
    <name type="scientific">Hyalella azteca</name>
    <name type="common">Amphipod</name>
    <dbReference type="NCBI Taxonomy" id="294128"/>
    <lineage>
        <taxon>Eukaryota</taxon>
        <taxon>Metazoa</taxon>
        <taxon>Ecdysozoa</taxon>
        <taxon>Arthropoda</taxon>
        <taxon>Crustacea</taxon>
        <taxon>Multicrustacea</taxon>
        <taxon>Malacostraca</taxon>
        <taxon>Eumalacostraca</taxon>
        <taxon>Peracarida</taxon>
        <taxon>Amphipoda</taxon>
        <taxon>Senticaudata</taxon>
        <taxon>Talitrida</taxon>
        <taxon>Talitroidea</taxon>
        <taxon>Hyalellidae</taxon>
        <taxon>Hyalella</taxon>
    </lineage>
</organism>
<dbReference type="SUPFAM" id="SSF56672">
    <property type="entry name" value="DNA/RNA polymerases"/>
    <property type="match status" value="1"/>
</dbReference>
<dbReference type="PANTHER" id="PTHR47331">
    <property type="entry name" value="PHD-TYPE DOMAIN-CONTAINING PROTEIN"/>
    <property type="match status" value="1"/>
</dbReference>
<reference evidence="3" key="1">
    <citation type="submission" date="2014-08" db="EMBL/GenBank/DDBJ databases">
        <authorList>
            <person name="Murali S."/>
            <person name="Richards S."/>
            <person name="Bandaranaike D."/>
            <person name="Bellair M."/>
            <person name="Blankenburg K."/>
            <person name="Chao H."/>
            <person name="Dinh H."/>
            <person name="Doddapaneni H."/>
            <person name="Dugan-Rocha S."/>
            <person name="Elkadiri S."/>
            <person name="Gnanaolivu R."/>
            <person name="Hughes D."/>
            <person name="Lee S."/>
            <person name="Li M."/>
            <person name="Ming W."/>
            <person name="Munidasa M."/>
            <person name="Muniz J."/>
            <person name="Nguyen L."/>
            <person name="Osuji N."/>
            <person name="Pu L.-L."/>
            <person name="Puazo M."/>
            <person name="Skinner E."/>
            <person name="Qu C."/>
            <person name="Quiroz J."/>
            <person name="Raj R."/>
            <person name="Weissenberger G."/>
            <person name="Xin Y."/>
            <person name="Zou X."/>
            <person name="Han Y."/>
            <person name="Worley K."/>
            <person name="Muzny D."/>
            <person name="Gibbs R."/>
        </authorList>
    </citation>
    <scope>NUCLEOTIDE SEQUENCE</scope>
    <source>
        <strain evidence="3">HAZT.00-mixed</strain>
        <tissue evidence="3">Whole organism</tissue>
    </source>
</reference>
<dbReference type="OrthoDB" id="6378730at2759"/>
<evidence type="ECO:0000259" key="1">
    <source>
        <dbReference type="Pfam" id="PF00078"/>
    </source>
</evidence>
<dbReference type="Gene3D" id="3.10.10.10">
    <property type="entry name" value="HIV Type 1 Reverse Transcriptase, subunit A, domain 1"/>
    <property type="match status" value="1"/>
</dbReference>
<gene>
    <name evidence="3" type="ORF">HAZT_HAZT012205</name>
</gene>